<proteinExistence type="inferred from homology"/>
<keyword evidence="4" id="KW-1185">Reference proteome</keyword>
<dbReference type="Pfam" id="PF01425">
    <property type="entry name" value="Amidase"/>
    <property type="match status" value="1"/>
</dbReference>
<accession>A0AAV2SK54</accession>
<dbReference type="GO" id="GO:0012505">
    <property type="term" value="C:endomembrane system"/>
    <property type="evidence" value="ECO:0007669"/>
    <property type="project" value="TreeGrafter"/>
</dbReference>
<comment type="similarity">
    <text evidence="1">Belongs to the amidase family.</text>
</comment>
<dbReference type="Gene3D" id="3.90.1300.10">
    <property type="entry name" value="Amidase signature (AS) domain"/>
    <property type="match status" value="1"/>
</dbReference>
<evidence type="ECO:0000256" key="1">
    <source>
        <dbReference type="ARBA" id="ARBA00009199"/>
    </source>
</evidence>
<evidence type="ECO:0000313" key="4">
    <source>
        <dbReference type="Proteomes" id="UP001497623"/>
    </source>
</evidence>
<dbReference type="Proteomes" id="UP001497623">
    <property type="component" value="Unassembled WGS sequence"/>
</dbReference>
<evidence type="ECO:0000259" key="2">
    <source>
        <dbReference type="Pfam" id="PF01425"/>
    </source>
</evidence>
<dbReference type="InterPro" id="IPR052739">
    <property type="entry name" value="FAAH2"/>
</dbReference>
<dbReference type="EMBL" id="CAXKWB010069355">
    <property type="protein sequence ID" value="CAL4193150.1"/>
    <property type="molecule type" value="Genomic_DNA"/>
</dbReference>
<organism evidence="3 4">
    <name type="scientific">Meganyctiphanes norvegica</name>
    <name type="common">Northern krill</name>
    <name type="synonym">Thysanopoda norvegica</name>
    <dbReference type="NCBI Taxonomy" id="48144"/>
    <lineage>
        <taxon>Eukaryota</taxon>
        <taxon>Metazoa</taxon>
        <taxon>Ecdysozoa</taxon>
        <taxon>Arthropoda</taxon>
        <taxon>Crustacea</taxon>
        <taxon>Multicrustacea</taxon>
        <taxon>Malacostraca</taxon>
        <taxon>Eumalacostraca</taxon>
        <taxon>Eucarida</taxon>
        <taxon>Euphausiacea</taxon>
        <taxon>Euphausiidae</taxon>
        <taxon>Meganyctiphanes</taxon>
    </lineage>
</organism>
<dbReference type="InterPro" id="IPR020556">
    <property type="entry name" value="Amidase_CS"/>
</dbReference>
<feature type="domain" description="Amidase" evidence="2">
    <location>
        <begin position="239"/>
        <end position="679"/>
    </location>
</feature>
<sequence>MNTGLLICAYNITQYSTRNVADNTALSLIKSSQCHPHISQCTTSNVAGKTVISLIKSSQCYSHITQCTSRNVADNNALSVIKLKCHTHISQCTTSNVAGKTVISLIKSSQCYLHITQCTSRNLADNNALSVIKLSQFHFHITQCTTRNKADSTALSIRKNSQCHPHITHAYCSEHNMGFLNLILKCIRIYLELLGQLICWIRFRNHKSTPLPPINNPIIQESAISIAYKIRNQQITSVEVIKAFIERIRDINPILNCMVDNRFDEALKEAENADNLIKDSSKETLTQTKPFLGVPFTAKDLIGMKGVKYAAGTWYRKNIIGEEDGGSIAAMRNAGAIPICVTNVPELGLWWESYNTVYGRTNNVYKTHRISGGSSGGEGAIISACGSPLGIGSDVGGSIRIPSFFNGIFGHKPTHGIVSNYGIFPAVFGELDDYWVHGPMCRNASDLIPMLKALAGDNVNKLKLDKPVDISALNYFYIEDDFGSHLTTPVHGEIKKAQMEVISHLEKSYGVHIKKISLKQLESAVELFFVNLGGTENNLTFCEQLALLNGKNSIWIEAIKWLFRISKHSYSSIFMGVTETIAKLAITPERILQNKEDLAKLKKELQCLLGDDGVLLFPTHPTLTPYHDQPAFCPYNFVYAAIINVVKMPATQCPLGLSSEGTPLGIQVVANQYQDHLCLAIAAELEKAFGGWVSPSQV</sequence>
<evidence type="ECO:0000313" key="3">
    <source>
        <dbReference type="EMBL" id="CAL4193150.1"/>
    </source>
</evidence>
<dbReference type="PANTHER" id="PTHR43372:SF4">
    <property type="entry name" value="FATTY-ACID AMIDE HYDROLASE 2"/>
    <property type="match status" value="1"/>
</dbReference>
<gene>
    <name evidence="3" type="ORF">MNOR_LOCUS36799</name>
</gene>
<dbReference type="AlphaFoldDB" id="A0AAV2SK54"/>
<protein>
    <recommendedName>
        <fullName evidence="2">Amidase domain-containing protein</fullName>
    </recommendedName>
</protein>
<dbReference type="SUPFAM" id="SSF75304">
    <property type="entry name" value="Amidase signature (AS) enzymes"/>
    <property type="match status" value="1"/>
</dbReference>
<dbReference type="InterPro" id="IPR023631">
    <property type="entry name" value="Amidase_dom"/>
</dbReference>
<feature type="non-terminal residue" evidence="3">
    <location>
        <position position="698"/>
    </location>
</feature>
<reference evidence="3 4" key="1">
    <citation type="submission" date="2024-05" db="EMBL/GenBank/DDBJ databases">
        <authorList>
            <person name="Wallberg A."/>
        </authorList>
    </citation>
    <scope>NUCLEOTIDE SEQUENCE [LARGE SCALE GENOMIC DNA]</scope>
</reference>
<comment type="caution">
    <text evidence="3">The sequence shown here is derived from an EMBL/GenBank/DDBJ whole genome shotgun (WGS) entry which is preliminary data.</text>
</comment>
<dbReference type="PROSITE" id="PS00571">
    <property type="entry name" value="AMIDASES"/>
    <property type="match status" value="1"/>
</dbReference>
<dbReference type="PANTHER" id="PTHR43372">
    <property type="entry name" value="FATTY-ACID AMIDE HYDROLASE"/>
    <property type="match status" value="1"/>
</dbReference>
<dbReference type="InterPro" id="IPR036928">
    <property type="entry name" value="AS_sf"/>
</dbReference>
<name>A0AAV2SK54_MEGNR</name>